<dbReference type="HAMAP" id="MF_01270">
    <property type="entry name" value="AnhMurNAc_kinase"/>
    <property type="match status" value="1"/>
</dbReference>
<protein>
    <recommendedName>
        <fullName evidence="2">Anhydro-N-acetylmuramic acid kinase</fullName>
        <ecNumber evidence="2">2.7.1.170</ecNumber>
    </recommendedName>
    <alternativeName>
        <fullName evidence="2">AnhMurNAc kinase</fullName>
    </alternativeName>
</protein>
<keyword evidence="2 3" id="KW-0808">Transferase</keyword>
<sequence length="371" mass="39535">MKPVWAVGLMTGTILDGEIDVALLKSDGKSITAFGSYTLAPYTSELNGLLAQCLEEAREWNFSGPEPDIFKQAEQALTIAQANAVSQFVEQAGLELCDIGVVGFHGQTVLHRAPEHGRPGQTRQLADGQLMADMLKTPVAYDFRSRDMAAGGQGAPLCTTYHSVLLDHMGAGTDVAILNLGGVANISWRDKNGTLVGFDTGPASAPLNDFVRSHGLGNMDRDGQLARAGQVDEQALARLLEHPYLLAPYPKSLDRFDFSRHMADGMTAPDGAALLSAFTAAAVGKGLDLLPQRPKKLIVCGGGRHNPVIMSQLQKRANVVAEKAESVGWYGDAVEAQCFAFLALRVLQGLPLTYPQTTGVPEPLCGGKLAR</sequence>
<name>A0A7V5NWS9_9PROT</name>
<dbReference type="UniPathway" id="UPA00343"/>
<reference evidence="3" key="1">
    <citation type="journal article" date="2020" name="mSystems">
        <title>Genome- and Community-Level Interaction Insights into Carbon Utilization and Element Cycling Functions of Hydrothermarchaeota in Hydrothermal Sediment.</title>
        <authorList>
            <person name="Zhou Z."/>
            <person name="Liu Y."/>
            <person name="Xu W."/>
            <person name="Pan J."/>
            <person name="Luo Z.H."/>
            <person name="Li M."/>
        </authorList>
    </citation>
    <scope>NUCLEOTIDE SEQUENCE [LARGE SCALE GENOMIC DNA]</scope>
    <source>
        <strain evidence="3">HyVt-538</strain>
    </source>
</reference>
<dbReference type="Proteomes" id="UP000885806">
    <property type="component" value="Unassembled WGS sequence"/>
</dbReference>
<evidence type="ECO:0000256" key="2">
    <source>
        <dbReference type="HAMAP-Rule" id="MF_01270"/>
    </source>
</evidence>
<dbReference type="AlphaFoldDB" id="A0A7V5NWS9"/>
<organism evidence="3">
    <name type="scientific">Hellea balneolensis</name>
    <dbReference type="NCBI Taxonomy" id="287478"/>
    <lineage>
        <taxon>Bacteria</taxon>
        <taxon>Pseudomonadati</taxon>
        <taxon>Pseudomonadota</taxon>
        <taxon>Alphaproteobacteria</taxon>
        <taxon>Maricaulales</taxon>
        <taxon>Robiginitomaculaceae</taxon>
        <taxon>Hellea</taxon>
    </lineage>
</organism>
<dbReference type="Pfam" id="PF03702">
    <property type="entry name" value="AnmK"/>
    <property type="match status" value="1"/>
</dbReference>
<comment type="similarity">
    <text evidence="2">Belongs to the anhydro-N-acetylmuramic acid kinase family.</text>
</comment>
<comment type="pathway">
    <text evidence="2">Cell wall biogenesis; peptidoglycan recycling.</text>
</comment>
<dbReference type="Gene3D" id="3.30.420.40">
    <property type="match status" value="2"/>
</dbReference>
<comment type="caution">
    <text evidence="2">Lacks conserved residue(s) required for the propagation of feature annotation.</text>
</comment>
<keyword evidence="2 3" id="KW-0418">Kinase</keyword>
<dbReference type="SUPFAM" id="SSF53067">
    <property type="entry name" value="Actin-like ATPase domain"/>
    <property type="match status" value="1"/>
</dbReference>
<dbReference type="NCBIfam" id="NF007141">
    <property type="entry name" value="PRK09585.1-5"/>
    <property type="match status" value="1"/>
</dbReference>
<dbReference type="EC" id="2.7.1.170" evidence="2"/>
<dbReference type="GO" id="GO:0016773">
    <property type="term" value="F:phosphotransferase activity, alcohol group as acceptor"/>
    <property type="evidence" value="ECO:0007669"/>
    <property type="project" value="UniProtKB-UniRule"/>
</dbReference>
<comment type="catalytic activity">
    <reaction evidence="2">
        <text>1,6-anhydro-N-acetyl-beta-muramate + ATP + H2O = N-acetyl-D-muramate 6-phosphate + ADP + H(+)</text>
        <dbReference type="Rhea" id="RHEA:24952"/>
        <dbReference type="ChEBI" id="CHEBI:15377"/>
        <dbReference type="ChEBI" id="CHEBI:15378"/>
        <dbReference type="ChEBI" id="CHEBI:30616"/>
        <dbReference type="ChEBI" id="CHEBI:58690"/>
        <dbReference type="ChEBI" id="CHEBI:58722"/>
        <dbReference type="ChEBI" id="CHEBI:456216"/>
        <dbReference type="EC" id="2.7.1.170"/>
    </reaction>
</comment>
<dbReference type="PANTHER" id="PTHR30605">
    <property type="entry name" value="ANHYDRO-N-ACETYLMURAMIC ACID KINASE"/>
    <property type="match status" value="1"/>
</dbReference>
<dbReference type="GO" id="GO:0016301">
    <property type="term" value="F:kinase activity"/>
    <property type="evidence" value="ECO:0007669"/>
    <property type="project" value="UniProtKB-KW"/>
</dbReference>
<comment type="function">
    <text evidence="2">Catalyzes the specific phosphorylation of 1,6-anhydro-N-acetylmuramic acid (anhMurNAc) with the simultaneous cleavage of the 1,6-anhydro ring, generating MurNAc-6-P. Is required for the utilization of anhMurNAc either imported from the medium or derived from its own cell wall murein, and thus plays a role in cell wall recycling.</text>
</comment>
<dbReference type="EMBL" id="DROP01000144">
    <property type="protein sequence ID" value="HHI88722.1"/>
    <property type="molecule type" value="Genomic_DNA"/>
</dbReference>
<gene>
    <name evidence="2" type="primary">anmK</name>
    <name evidence="3" type="ORF">ENK01_02110</name>
</gene>
<evidence type="ECO:0000256" key="1">
    <source>
        <dbReference type="ARBA" id="ARBA00023277"/>
    </source>
</evidence>
<proteinExistence type="inferred from homology"/>
<comment type="pathway">
    <text evidence="2">Amino-sugar metabolism; 1,6-anhydro-N-acetylmuramate degradation.</text>
</comment>
<dbReference type="GO" id="GO:0005524">
    <property type="term" value="F:ATP binding"/>
    <property type="evidence" value="ECO:0007669"/>
    <property type="project" value="UniProtKB-UniRule"/>
</dbReference>
<dbReference type="GO" id="GO:0006040">
    <property type="term" value="P:amino sugar metabolic process"/>
    <property type="evidence" value="ECO:0007669"/>
    <property type="project" value="InterPro"/>
</dbReference>
<evidence type="ECO:0000313" key="3">
    <source>
        <dbReference type="EMBL" id="HHI88722.1"/>
    </source>
</evidence>
<accession>A0A7V5NWS9</accession>
<keyword evidence="2" id="KW-0547">Nucleotide-binding</keyword>
<dbReference type="GO" id="GO:0097175">
    <property type="term" value="P:1,6-anhydro-N-acetyl-beta-muramic acid catabolic process"/>
    <property type="evidence" value="ECO:0007669"/>
    <property type="project" value="UniProtKB-UniRule"/>
</dbReference>
<dbReference type="InterPro" id="IPR043129">
    <property type="entry name" value="ATPase_NBD"/>
</dbReference>
<keyword evidence="2" id="KW-0067">ATP-binding</keyword>
<dbReference type="InterPro" id="IPR005338">
    <property type="entry name" value="Anhydro_N_Ac-Mur_kinase"/>
</dbReference>
<comment type="caution">
    <text evidence="3">The sequence shown here is derived from an EMBL/GenBank/DDBJ whole genome shotgun (WGS) entry which is preliminary data.</text>
</comment>
<dbReference type="GO" id="GO:0009254">
    <property type="term" value="P:peptidoglycan turnover"/>
    <property type="evidence" value="ECO:0007669"/>
    <property type="project" value="UniProtKB-UniRule"/>
</dbReference>
<dbReference type="UniPathway" id="UPA00544"/>
<dbReference type="PANTHER" id="PTHR30605:SF0">
    <property type="entry name" value="ANHYDRO-N-ACETYLMURAMIC ACID KINASE"/>
    <property type="match status" value="1"/>
</dbReference>
<keyword evidence="1 2" id="KW-0119">Carbohydrate metabolism</keyword>